<dbReference type="InterPro" id="IPR032808">
    <property type="entry name" value="DoxX"/>
</dbReference>
<gene>
    <name evidence="8" type="ORF">CLV30_1311</name>
</gene>
<evidence type="ECO:0000313" key="8">
    <source>
        <dbReference type="EMBL" id="PSK92976.1"/>
    </source>
</evidence>
<dbReference type="PANTHER" id="PTHR33452:SF1">
    <property type="entry name" value="INNER MEMBRANE PROTEIN YPHA-RELATED"/>
    <property type="match status" value="1"/>
</dbReference>
<organism evidence="8 9">
    <name type="scientific">Haloactinopolyspora alba</name>
    <dbReference type="NCBI Taxonomy" id="648780"/>
    <lineage>
        <taxon>Bacteria</taxon>
        <taxon>Bacillati</taxon>
        <taxon>Actinomycetota</taxon>
        <taxon>Actinomycetes</taxon>
        <taxon>Jiangellales</taxon>
        <taxon>Jiangellaceae</taxon>
        <taxon>Haloactinopolyspora</taxon>
    </lineage>
</organism>
<accession>A0A2P8D6W9</accession>
<dbReference type="PANTHER" id="PTHR33452">
    <property type="entry name" value="OXIDOREDUCTASE CATD-RELATED"/>
    <property type="match status" value="1"/>
</dbReference>
<protein>
    <submittedName>
        <fullName evidence="8">Putative oxidoreductase</fullName>
    </submittedName>
</protein>
<keyword evidence="5 7" id="KW-1133">Transmembrane helix</keyword>
<evidence type="ECO:0000256" key="1">
    <source>
        <dbReference type="ARBA" id="ARBA00004651"/>
    </source>
</evidence>
<sequence length="148" mass="15227">MQPFLRDLAILITRVGIGAVFVAHGWQKLSTTGIDAVIAGFEQSDVPLPTASAWFAALIELIGGAALVLGVLTPLFGILLTLDMLGAYMFVHSGNGMFVDQGGAELVLALGVASLLLATIGAGRASADHAIAQGLLQGRRTGTGTRRS</sequence>
<keyword evidence="4 7" id="KW-0812">Transmembrane</keyword>
<dbReference type="Pfam" id="PF07681">
    <property type="entry name" value="DoxX"/>
    <property type="match status" value="1"/>
</dbReference>
<evidence type="ECO:0000256" key="4">
    <source>
        <dbReference type="ARBA" id="ARBA00022692"/>
    </source>
</evidence>
<feature type="transmembrane region" description="Helical" evidence="7">
    <location>
        <begin position="103"/>
        <end position="123"/>
    </location>
</feature>
<evidence type="ECO:0000256" key="6">
    <source>
        <dbReference type="ARBA" id="ARBA00023136"/>
    </source>
</evidence>
<name>A0A2P8D6W9_9ACTN</name>
<comment type="similarity">
    <text evidence="2">Belongs to the DoxX family.</text>
</comment>
<keyword evidence="9" id="KW-1185">Reference proteome</keyword>
<evidence type="ECO:0000256" key="5">
    <source>
        <dbReference type="ARBA" id="ARBA00022989"/>
    </source>
</evidence>
<dbReference type="EMBL" id="PYGE01000031">
    <property type="protein sequence ID" value="PSK92976.1"/>
    <property type="molecule type" value="Genomic_DNA"/>
</dbReference>
<dbReference type="InterPro" id="IPR051907">
    <property type="entry name" value="DoxX-like_oxidoreductase"/>
</dbReference>
<dbReference type="AlphaFoldDB" id="A0A2P8D6W9"/>
<comment type="caution">
    <text evidence="8">The sequence shown here is derived from an EMBL/GenBank/DDBJ whole genome shotgun (WGS) entry which is preliminary data.</text>
</comment>
<evidence type="ECO:0000256" key="2">
    <source>
        <dbReference type="ARBA" id="ARBA00006679"/>
    </source>
</evidence>
<keyword evidence="3" id="KW-1003">Cell membrane</keyword>
<dbReference type="Proteomes" id="UP000243528">
    <property type="component" value="Unassembled WGS sequence"/>
</dbReference>
<comment type="subcellular location">
    <subcellularLocation>
        <location evidence="1">Cell membrane</location>
        <topology evidence="1">Multi-pass membrane protein</topology>
    </subcellularLocation>
</comment>
<dbReference type="GO" id="GO:0005886">
    <property type="term" value="C:plasma membrane"/>
    <property type="evidence" value="ECO:0007669"/>
    <property type="project" value="UniProtKB-SubCell"/>
</dbReference>
<feature type="transmembrane region" description="Helical" evidence="7">
    <location>
        <begin position="53"/>
        <end position="82"/>
    </location>
</feature>
<reference evidence="8 9" key="1">
    <citation type="submission" date="2018-03" db="EMBL/GenBank/DDBJ databases">
        <title>Genomic Encyclopedia of Archaeal and Bacterial Type Strains, Phase II (KMG-II): from individual species to whole genera.</title>
        <authorList>
            <person name="Goeker M."/>
        </authorList>
    </citation>
    <scope>NUCLEOTIDE SEQUENCE [LARGE SCALE GENOMIC DNA]</scope>
    <source>
        <strain evidence="8 9">DSM 45211</strain>
    </source>
</reference>
<evidence type="ECO:0000313" key="9">
    <source>
        <dbReference type="Proteomes" id="UP000243528"/>
    </source>
</evidence>
<keyword evidence="6 7" id="KW-0472">Membrane</keyword>
<proteinExistence type="inferred from homology"/>
<evidence type="ECO:0000256" key="7">
    <source>
        <dbReference type="SAM" id="Phobius"/>
    </source>
</evidence>
<evidence type="ECO:0000256" key="3">
    <source>
        <dbReference type="ARBA" id="ARBA00022475"/>
    </source>
</evidence>